<dbReference type="EMBL" id="BGZK01000035">
    <property type="protein sequence ID" value="GBP09382.1"/>
    <property type="molecule type" value="Genomic_DNA"/>
</dbReference>
<keyword evidence="2" id="KW-1185">Reference proteome</keyword>
<dbReference type="AlphaFoldDB" id="A0A4C1T4P1"/>
<organism evidence="1 2">
    <name type="scientific">Eumeta variegata</name>
    <name type="common">Bagworm moth</name>
    <name type="synonym">Eumeta japonica</name>
    <dbReference type="NCBI Taxonomy" id="151549"/>
    <lineage>
        <taxon>Eukaryota</taxon>
        <taxon>Metazoa</taxon>
        <taxon>Ecdysozoa</taxon>
        <taxon>Arthropoda</taxon>
        <taxon>Hexapoda</taxon>
        <taxon>Insecta</taxon>
        <taxon>Pterygota</taxon>
        <taxon>Neoptera</taxon>
        <taxon>Endopterygota</taxon>
        <taxon>Lepidoptera</taxon>
        <taxon>Glossata</taxon>
        <taxon>Ditrysia</taxon>
        <taxon>Tineoidea</taxon>
        <taxon>Psychidae</taxon>
        <taxon>Oiketicinae</taxon>
        <taxon>Eumeta</taxon>
    </lineage>
</organism>
<gene>
    <name evidence="1" type="ORF">EVAR_5806_1</name>
</gene>
<comment type="caution">
    <text evidence="1">The sequence shown here is derived from an EMBL/GenBank/DDBJ whole genome shotgun (WGS) entry which is preliminary data.</text>
</comment>
<proteinExistence type="predicted"/>
<evidence type="ECO:0000313" key="2">
    <source>
        <dbReference type="Proteomes" id="UP000299102"/>
    </source>
</evidence>
<reference evidence="1 2" key="1">
    <citation type="journal article" date="2019" name="Commun. Biol.">
        <title>The bagworm genome reveals a unique fibroin gene that provides high tensile strength.</title>
        <authorList>
            <person name="Kono N."/>
            <person name="Nakamura H."/>
            <person name="Ohtoshi R."/>
            <person name="Tomita M."/>
            <person name="Numata K."/>
            <person name="Arakawa K."/>
        </authorList>
    </citation>
    <scope>NUCLEOTIDE SEQUENCE [LARGE SCALE GENOMIC DNA]</scope>
</reference>
<name>A0A4C1T4P1_EUMVA</name>
<accession>A0A4C1T4P1</accession>
<sequence length="173" mass="19623">MACCSLYLALERPKITYFNKKYIKYFTITAKRHNRQSLQHYVDMHFETTESFGDNVTALKATVITARPLIGVLDASGANAYANEVHGHASPIKMYATHMCNVCTAPPIKCSGSGASDTVALQLSYCEARLNKEVKSERKRCPSFNRRYTARNPLNQKRALVKRSNPRFELTRR</sequence>
<evidence type="ECO:0000313" key="1">
    <source>
        <dbReference type="EMBL" id="GBP09382.1"/>
    </source>
</evidence>
<dbReference type="Proteomes" id="UP000299102">
    <property type="component" value="Unassembled WGS sequence"/>
</dbReference>
<protein>
    <submittedName>
        <fullName evidence="1">Uncharacterized protein</fullName>
    </submittedName>
</protein>